<keyword evidence="2" id="KW-1185">Reference proteome</keyword>
<organism evidence="1 2">
    <name type="scientific">Phytophthora megakarya</name>
    <dbReference type="NCBI Taxonomy" id="4795"/>
    <lineage>
        <taxon>Eukaryota</taxon>
        <taxon>Sar</taxon>
        <taxon>Stramenopiles</taxon>
        <taxon>Oomycota</taxon>
        <taxon>Peronosporomycetes</taxon>
        <taxon>Peronosporales</taxon>
        <taxon>Peronosporaceae</taxon>
        <taxon>Phytophthora</taxon>
    </lineage>
</organism>
<accession>A0A225W7F7</accession>
<gene>
    <name evidence="1" type="ORF">PHMEG_00014004</name>
</gene>
<reference evidence="2" key="1">
    <citation type="submission" date="2017-03" db="EMBL/GenBank/DDBJ databases">
        <title>Phytopthora megakarya and P. palmivora, two closely related causual agents of cacao black pod achieved similar genome size and gene model numbers by different mechanisms.</title>
        <authorList>
            <person name="Ali S."/>
            <person name="Shao J."/>
            <person name="Larry D.J."/>
            <person name="Kronmiller B."/>
            <person name="Shen D."/>
            <person name="Strem M.D."/>
            <person name="Melnick R.L."/>
            <person name="Guiltinan M.J."/>
            <person name="Tyler B.M."/>
            <person name="Meinhardt L.W."/>
            <person name="Bailey B.A."/>
        </authorList>
    </citation>
    <scope>NUCLEOTIDE SEQUENCE [LARGE SCALE GENOMIC DNA]</scope>
    <source>
        <strain evidence="2">zdho120</strain>
    </source>
</reference>
<proteinExistence type="predicted"/>
<dbReference type="Proteomes" id="UP000198211">
    <property type="component" value="Unassembled WGS sequence"/>
</dbReference>
<evidence type="ECO:0000313" key="1">
    <source>
        <dbReference type="EMBL" id="OWZ12780.1"/>
    </source>
</evidence>
<sequence length="164" mass="18859">METLHERLSALILQHGRVWMKDSVRPVEQHPDHSLDTGETRIISLKQFRRLMKKPQEIAFVLVIKTTEVPQATRAKDIEEYKDHPVYPYLCKYPSLFKQKLPAELPPVEHGLHKMKVNCGGSHQLKKPKLLDGFARWKQSGTFAAQPLLMEHPLFVSASRMAGE</sequence>
<evidence type="ECO:0000313" key="2">
    <source>
        <dbReference type="Proteomes" id="UP000198211"/>
    </source>
</evidence>
<comment type="caution">
    <text evidence="1">The sequence shown here is derived from an EMBL/GenBank/DDBJ whole genome shotgun (WGS) entry which is preliminary data.</text>
</comment>
<dbReference type="EMBL" id="NBNE01001755">
    <property type="protein sequence ID" value="OWZ12780.1"/>
    <property type="molecule type" value="Genomic_DNA"/>
</dbReference>
<dbReference type="AlphaFoldDB" id="A0A225W7F7"/>
<protein>
    <submittedName>
        <fullName evidence="1">Uncharacterized protein</fullName>
    </submittedName>
</protein>
<name>A0A225W7F7_9STRA</name>